<feature type="chain" id="PRO_5006881944" evidence="2">
    <location>
        <begin position="22"/>
        <end position="176"/>
    </location>
</feature>
<protein>
    <submittedName>
        <fullName evidence="3">Uncharacterized protein</fullName>
    </submittedName>
</protein>
<keyword evidence="4" id="KW-1185">Reference proteome</keyword>
<keyword evidence="1" id="KW-0812">Transmembrane</keyword>
<feature type="signal peptide" evidence="2">
    <location>
        <begin position="1"/>
        <end position="21"/>
    </location>
</feature>
<reference evidence="3 4" key="1">
    <citation type="submission" date="2015-05" db="EMBL/GenBank/DDBJ databases">
        <title>Evolution of Trichinella species and genotypes.</title>
        <authorList>
            <person name="Korhonen P.K."/>
            <person name="Edoardo P."/>
            <person name="Giuseppe L.R."/>
            <person name="Gasser R.B."/>
        </authorList>
    </citation>
    <scope>NUCLEOTIDE SEQUENCE [LARGE SCALE GENOMIC DNA]</scope>
    <source>
        <strain evidence="3">ISS10</strain>
    </source>
</reference>
<name>A0A0V1LMT7_9BILA</name>
<gene>
    <name evidence="3" type="ORF">T02_3435</name>
</gene>
<accession>A0A0V1LMT7</accession>
<keyword evidence="2" id="KW-0732">Signal</keyword>
<evidence type="ECO:0000313" key="3">
    <source>
        <dbReference type="EMBL" id="KRZ60813.1"/>
    </source>
</evidence>
<feature type="transmembrane region" description="Helical" evidence="1">
    <location>
        <begin position="92"/>
        <end position="111"/>
    </location>
</feature>
<keyword evidence="1" id="KW-1133">Transmembrane helix</keyword>
<proteinExistence type="predicted"/>
<keyword evidence="1" id="KW-0472">Membrane</keyword>
<organism evidence="3 4">
    <name type="scientific">Trichinella nativa</name>
    <dbReference type="NCBI Taxonomy" id="6335"/>
    <lineage>
        <taxon>Eukaryota</taxon>
        <taxon>Metazoa</taxon>
        <taxon>Ecdysozoa</taxon>
        <taxon>Nematoda</taxon>
        <taxon>Enoplea</taxon>
        <taxon>Dorylaimia</taxon>
        <taxon>Trichinellida</taxon>
        <taxon>Trichinellidae</taxon>
        <taxon>Trichinella</taxon>
    </lineage>
</organism>
<dbReference type="AlphaFoldDB" id="A0A0V1LMT7"/>
<evidence type="ECO:0000313" key="4">
    <source>
        <dbReference type="Proteomes" id="UP000054721"/>
    </source>
</evidence>
<evidence type="ECO:0000256" key="1">
    <source>
        <dbReference type="SAM" id="Phobius"/>
    </source>
</evidence>
<dbReference type="EMBL" id="JYDW01000025">
    <property type="protein sequence ID" value="KRZ60813.1"/>
    <property type="molecule type" value="Genomic_DNA"/>
</dbReference>
<comment type="caution">
    <text evidence="3">The sequence shown here is derived from an EMBL/GenBank/DDBJ whole genome shotgun (WGS) entry which is preliminary data.</text>
</comment>
<dbReference type="Proteomes" id="UP000054721">
    <property type="component" value="Unassembled WGS sequence"/>
</dbReference>
<evidence type="ECO:0000256" key="2">
    <source>
        <dbReference type="SAM" id="SignalP"/>
    </source>
</evidence>
<sequence>MTMLFACVSLSLLLKRRSCLSFNTLQTDTDTINQEAWQIFELKKFDYSVGDGAFCDLSTYWGFVHFTCFFFFVDGWRSGAFLVNDVSERQLGLVYLSCIIVCFFMHGLWAVMQAISGGRVDGLCSLPKYHKSLASLSHGLLHVPRAVDRLEPFPEKMAIFIGAVIYHTGFFDDYIH</sequence>
<dbReference type="OrthoDB" id="10309533at2759"/>